<sequence>MPVPFVHDDDELLPPPGGDVDVHVDLLPIAEPAQRKQAASRKRRAQVDSAATLPNGRIRPQVDSAATLPNATIRRNLEDTSFCTLALPENRERLGRSSYDMRALVLGTTSSFAPGAMPTQCRVERTRFRRYGGAPPMGTNDVFAPSPEYDDDDDAAPLTIWTSTTWFIIK</sequence>
<name>A0A830HB12_9CHLO</name>
<keyword evidence="3" id="KW-1185">Reference proteome</keyword>
<dbReference type="AlphaFoldDB" id="A0A830HB12"/>
<evidence type="ECO:0000313" key="2">
    <source>
        <dbReference type="EMBL" id="GHP04284.1"/>
    </source>
</evidence>
<gene>
    <name evidence="2" type="ORF">PPROV_000303800</name>
</gene>
<feature type="region of interest" description="Disordered" evidence="1">
    <location>
        <begin position="33"/>
        <end position="53"/>
    </location>
</feature>
<proteinExistence type="predicted"/>
<reference evidence="2" key="1">
    <citation type="submission" date="2020-10" db="EMBL/GenBank/DDBJ databases">
        <title>Unveiling of a novel bifunctional photoreceptor, Dualchrome1, isolated from a cosmopolitan green alga.</title>
        <authorList>
            <person name="Suzuki S."/>
            <person name="Kawachi M."/>
        </authorList>
    </citation>
    <scope>NUCLEOTIDE SEQUENCE</scope>
    <source>
        <strain evidence="2">NIES 2893</strain>
    </source>
</reference>
<accession>A0A830HB12</accession>
<protein>
    <submittedName>
        <fullName evidence="2">Uncharacterized protein</fullName>
    </submittedName>
</protein>
<evidence type="ECO:0000313" key="3">
    <source>
        <dbReference type="Proteomes" id="UP000660262"/>
    </source>
</evidence>
<comment type="caution">
    <text evidence="2">The sequence shown here is derived from an EMBL/GenBank/DDBJ whole genome shotgun (WGS) entry which is preliminary data.</text>
</comment>
<evidence type="ECO:0000256" key="1">
    <source>
        <dbReference type="SAM" id="MobiDB-lite"/>
    </source>
</evidence>
<dbReference type="EMBL" id="BNJQ01000007">
    <property type="protein sequence ID" value="GHP04284.1"/>
    <property type="molecule type" value="Genomic_DNA"/>
</dbReference>
<organism evidence="2 3">
    <name type="scientific">Pycnococcus provasolii</name>
    <dbReference type="NCBI Taxonomy" id="41880"/>
    <lineage>
        <taxon>Eukaryota</taxon>
        <taxon>Viridiplantae</taxon>
        <taxon>Chlorophyta</taxon>
        <taxon>Pseudoscourfieldiophyceae</taxon>
        <taxon>Pseudoscourfieldiales</taxon>
        <taxon>Pycnococcaceae</taxon>
        <taxon>Pycnococcus</taxon>
    </lineage>
</organism>
<dbReference type="Proteomes" id="UP000660262">
    <property type="component" value="Unassembled WGS sequence"/>
</dbReference>